<feature type="domain" description="F-box" evidence="3">
    <location>
        <begin position="130"/>
        <end position="180"/>
    </location>
</feature>
<dbReference type="InterPro" id="IPR001810">
    <property type="entry name" value="F-box_dom"/>
</dbReference>
<gene>
    <name evidence="4" type="ORF">K444DRAFT_629116</name>
</gene>
<name>A0A2J6TC70_9HELO</name>
<proteinExistence type="predicted"/>
<evidence type="ECO:0000313" key="4">
    <source>
        <dbReference type="EMBL" id="PMD60616.1"/>
    </source>
</evidence>
<dbReference type="Pfam" id="PF12937">
    <property type="entry name" value="F-box-like"/>
    <property type="match status" value="1"/>
</dbReference>
<evidence type="ECO:0000256" key="2">
    <source>
        <dbReference type="SAM" id="Phobius"/>
    </source>
</evidence>
<evidence type="ECO:0000256" key="1">
    <source>
        <dbReference type="SAM" id="MobiDB-lite"/>
    </source>
</evidence>
<feature type="region of interest" description="Disordered" evidence="1">
    <location>
        <begin position="29"/>
        <end position="55"/>
    </location>
</feature>
<keyword evidence="2" id="KW-1133">Transmembrane helix</keyword>
<dbReference type="AlphaFoldDB" id="A0A2J6TC70"/>
<dbReference type="CDD" id="cd09917">
    <property type="entry name" value="F-box_SF"/>
    <property type="match status" value="1"/>
</dbReference>
<evidence type="ECO:0000259" key="3">
    <source>
        <dbReference type="PROSITE" id="PS50181"/>
    </source>
</evidence>
<dbReference type="OrthoDB" id="3565026at2759"/>
<dbReference type="PROSITE" id="PS50181">
    <property type="entry name" value="FBOX"/>
    <property type="match status" value="1"/>
</dbReference>
<organism evidence="4 5">
    <name type="scientific">Hyaloscypha bicolor E</name>
    <dbReference type="NCBI Taxonomy" id="1095630"/>
    <lineage>
        <taxon>Eukaryota</taxon>
        <taxon>Fungi</taxon>
        <taxon>Dikarya</taxon>
        <taxon>Ascomycota</taxon>
        <taxon>Pezizomycotina</taxon>
        <taxon>Leotiomycetes</taxon>
        <taxon>Helotiales</taxon>
        <taxon>Hyaloscyphaceae</taxon>
        <taxon>Hyaloscypha</taxon>
        <taxon>Hyaloscypha bicolor</taxon>
    </lineage>
</organism>
<dbReference type="InParanoid" id="A0A2J6TC70"/>
<dbReference type="GeneID" id="36591089"/>
<accession>A0A2J6TC70</accession>
<keyword evidence="5" id="KW-1185">Reference proteome</keyword>
<dbReference type="SUPFAM" id="SSF81383">
    <property type="entry name" value="F-box domain"/>
    <property type="match status" value="1"/>
</dbReference>
<dbReference type="Proteomes" id="UP000235371">
    <property type="component" value="Unassembled WGS sequence"/>
</dbReference>
<feature type="compositionally biased region" description="Basic residues" evidence="1">
    <location>
        <begin position="45"/>
        <end position="55"/>
    </location>
</feature>
<feature type="transmembrane region" description="Helical" evidence="2">
    <location>
        <begin position="318"/>
        <end position="336"/>
    </location>
</feature>
<keyword evidence="2" id="KW-0812">Transmembrane</keyword>
<dbReference type="InterPro" id="IPR036047">
    <property type="entry name" value="F-box-like_dom_sf"/>
</dbReference>
<sequence length="339" mass="38672">MEDPYMEHPHLVLHRVSYELGNVCHTGADSSTMSIMGGNRAEREKKKRERQGQHHGTRAWVSSGCVSLSHPVFQQANFFTEQEILISPTYRPMILSFESPPGEIALELFKAHNTPCPSLSTQPPSPFRSIALLDAAPNEIALEIFKYLDPCTSTCLGLTCKKFYAIHTEIHGKASMFYRVQLDGDKYLYLFELLHGWMNTGKPCYDICMPIWNKKIEKGLRGNTVLAHQCTEAYKKILHFKGCWFCKMVAHGTRICAGKPSPTIGLYAYDRLVCVYPGKLCYTPDKEHHRYEFADVEAQLARRGFSHVPDIHVSFFDAWFGLFISCFTLWIISLHFSGY</sequence>
<evidence type="ECO:0000313" key="5">
    <source>
        <dbReference type="Proteomes" id="UP000235371"/>
    </source>
</evidence>
<protein>
    <recommendedName>
        <fullName evidence="3">F-box domain-containing protein</fullName>
    </recommendedName>
</protein>
<reference evidence="4 5" key="1">
    <citation type="submission" date="2016-04" db="EMBL/GenBank/DDBJ databases">
        <title>A degradative enzymes factory behind the ericoid mycorrhizal symbiosis.</title>
        <authorList>
            <consortium name="DOE Joint Genome Institute"/>
            <person name="Martino E."/>
            <person name="Morin E."/>
            <person name="Grelet G."/>
            <person name="Kuo A."/>
            <person name="Kohler A."/>
            <person name="Daghino S."/>
            <person name="Barry K."/>
            <person name="Choi C."/>
            <person name="Cichocki N."/>
            <person name="Clum A."/>
            <person name="Copeland A."/>
            <person name="Hainaut M."/>
            <person name="Haridas S."/>
            <person name="Labutti K."/>
            <person name="Lindquist E."/>
            <person name="Lipzen A."/>
            <person name="Khouja H.-R."/>
            <person name="Murat C."/>
            <person name="Ohm R."/>
            <person name="Olson A."/>
            <person name="Spatafora J."/>
            <person name="Veneault-Fourrey C."/>
            <person name="Henrissat B."/>
            <person name="Grigoriev I."/>
            <person name="Martin F."/>
            <person name="Perotto S."/>
        </authorList>
    </citation>
    <scope>NUCLEOTIDE SEQUENCE [LARGE SCALE GENOMIC DNA]</scope>
    <source>
        <strain evidence="4 5">E</strain>
    </source>
</reference>
<dbReference type="RefSeq" id="XP_024737520.1">
    <property type="nucleotide sequence ID" value="XM_024883012.1"/>
</dbReference>
<keyword evidence="2" id="KW-0472">Membrane</keyword>
<dbReference type="EMBL" id="KZ613788">
    <property type="protein sequence ID" value="PMD60616.1"/>
    <property type="molecule type" value="Genomic_DNA"/>
</dbReference>